<dbReference type="PANTHER" id="PTHR45661:SF3">
    <property type="entry name" value="IG-LIKE DOMAIN-CONTAINING PROTEIN"/>
    <property type="match status" value="1"/>
</dbReference>
<dbReference type="HOGENOM" id="CLU_451195_0_0_9"/>
<dbReference type="InterPro" id="IPR036116">
    <property type="entry name" value="FN3_sf"/>
</dbReference>
<geneLocation type="plasmid" evidence="2 3">
    <name>pRUMAL01</name>
</geneLocation>
<organism evidence="2 3">
    <name type="scientific">Ruminococcus albus (strain ATCC 27210 / DSM 20455 / JCM 14654 / NCDO 2250 / 7)</name>
    <dbReference type="NCBI Taxonomy" id="697329"/>
    <lineage>
        <taxon>Bacteria</taxon>
        <taxon>Bacillati</taxon>
        <taxon>Bacillota</taxon>
        <taxon>Clostridia</taxon>
        <taxon>Eubacteriales</taxon>
        <taxon>Oscillospiraceae</taxon>
        <taxon>Ruminococcus</taxon>
    </lineage>
</organism>
<dbReference type="EMBL" id="CP002404">
    <property type="protein sequence ID" value="ADU23819.1"/>
    <property type="molecule type" value="Genomic_DNA"/>
</dbReference>
<dbReference type="InterPro" id="IPR032675">
    <property type="entry name" value="LRR_dom_sf"/>
</dbReference>
<gene>
    <name evidence="2" type="ordered locus">Rumal_3358</name>
</gene>
<dbReference type="InterPro" id="IPR026906">
    <property type="entry name" value="LRR_5"/>
</dbReference>
<proteinExistence type="predicted"/>
<keyword evidence="1" id="KW-0732">Signal</keyword>
<dbReference type="InterPro" id="IPR053139">
    <property type="entry name" value="Surface_bspA-like"/>
</dbReference>
<evidence type="ECO:0000313" key="2">
    <source>
        <dbReference type="EMBL" id="ADU23819.1"/>
    </source>
</evidence>
<accession>E6UJH3</accession>
<dbReference type="Proteomes" id="UP000006919">
    <property type="component" value="Plasmid pRUMAL01"/>
</dbReference>
<name>E6UJH3_RUMA7</name>
<evidence type="ECO:0000313" key="3">
    <source>
        <dbReference type="Proteomes" id="UP000006919"/>
    </source>
</evidence>
<dbReference type="KEGG" id="ral:Rumal_3358"/>
<dbReference type="SUPFAM" id="SSF52058">
    <property type="entry name" value="L domain-like"/>
    <property type="match status" value="1"/>
</dbReference>
<sequence precursor="true">MKKQIICGLAAAVLTASMGGTALGNAVIMHSEITASAATIAEQGTCGEKLTWKLDSEGTLTISGSGNMDDYTVASWEKVKAPWYPFKDDIKKVVISKGTESIGERAFINCNNITSVTIPTGVKSIGIDAIRNCKSLTSITIPYGVTAISTRAFQNCSGLKSITLPDSITDIGTDAFFGCTNLTDINIPDSVTSIGVHAFKNCTSLSGITIPDSVTKIGGGAFDCCRNLISANIPDGITAINDCTFQDCRSLKSITIPDSVKTIGSDAFYGCNSLLNVTIPASVTSIGQKAFGYYYAIGFDEIKIKELKIYCYPDSEGEKYAKKYNVQYEYIGNKNKTDITFVPGAGYAELSWKADKNAEKYAIAVYQNDKWKLVEKTTDNSYTLRGLNFISKYRVAVFAMYNGKWDMNFSNPVLVVIDEWQPSETWSVYSPTTHQYSFGWERIKNATEYGIAVKIANKWKVVEYTEKTSYTTPRLTPGDKYKVVICAKINGKWDTRDLDKRSFTITIK</sequence>
<evidence type="ECO:0000256" key="1">
    <source>
        <dbReference type="SAM" id="SignalP"/>
    </source>
</evidence>
<evidence type="ECO:0008006" key="4">
    <source>
        <dbReference type="Google" id="ProtNLM"/>
    </source>
</evidence>
<reference evidence="3" key="1">
    <citation type="journal article" date="2011" name="J. Bacteriol.">
        <title>Complete genome of the cellulolytic ruminal bacterium Ruminococcus albus 7.</title>
        <authorList>
            <person name="Suen G."/>
            <person name="Stevenson D.M."/>
            <person name="Bruce D.C."/>
            <person name="Chertkov O."/>
            <person name="Copeland A."/>
            <person name="Cheng J.F."/>
            <person name="Detter C."/>
            <person name="Detter J.C."/>
            <person name="Goodwin L.A."/>
            <person name="Han C.S."/>
            <person name="Hauser L.J."/>
            <person name="Ivanova N.N."/>
            <person name="Kyrpides N.C."/>
            <person name="Land M.L."/>
            <person name="Lapidus A."/>
            <person name="Lucas S."/>
            <person name="Ovchinnikova G."/>
            <person name="Pitluck S."/>
            <person name="Tapia R."/>
            <person name="Woyke T."/>
            <person name="Boyum J."/>
            <person name="Mead D."/>
            <person name="Weimer P.J."/>
        </authorList>
    </citation>
    <scope>NUCLEOTIDE SEQUENCE [LARGE SCALE GENOMIC DNA]</scope>
    <source>
        <strain evidence="3">ATCC 27210 / DSM 20455 / JCM 14654 / NCDO 2250 / 7</strain>
        <plasmid evidence="3">pRUMAL01</plasmid>
    </source>
</reference>
<dbReference type="eggNOG" id="COG4886">
    <property type="taxonomic scope" value="Bacteria"/>
</dbReference>
<dbReference type="AlphaFoldDB" id="E6UJH3"/>
<feature type="signal peptide" evidence="1">
    <location>
        <begin position="1"/>
        <end position="22"/>
    </location>
</feature>
<dbReference type="Gene3D" id="3.80.10.10">
    <property type="entry name" value="Ribonuclease Inhibitor"/>
    <property type="match status" value="1"/>
</dbReference>
<dbReference type="OrthoDB" id="1779508at2"/>
<dbReference type="RefSeq" id="WP_013483369.1">
    <property type="nucleotide sequence ID" value="NC_014824.1"/>
</dbReference>
<dbReference type="Pfam" id="PF13306">
    <property type="entry name" value="LRR_5"/>
    <property type="match status" value="1"/>
</dbReference>
<dbReference type="InterPro" id="IPR013783">
    <property type="entry name" value="Ig-like_fold"/>
</dbReference>
<dbReference type="PANTHER" id="PTHR45661">
    <property type="entry name" value="SURFACE ANTIGEN"/>
    <property type="match status" value="1"/>
</dbReference>
<keyword evidence="2" id="KW-0614">Plasmid</keyword>
<dbReference type="SUPFAM" id="SSF49265">
    <property type="entry name" value="Fibronectin type III"/>
    <property type="match status" value="1"/>
</dbReference>
<dbReference type="Gene3D" id="2.60.40.10">
    <property type="entry name" value="Immunoglobulins"/>
    <property type="match status" value="1"/>
</dbReference>
<protein>
    <recommendedName>
        <fullName evidence="4">Leucine rich repeat-containing protein</fullName>
    </recommendedName>
</protein>
<feature type="chain" id="PRO_5038519569" description="Leucine rich repeat-containing protein" evidence="1">
    <location>
        <begin position="23"/>
        <end position="508"/>
    </location>
</feature>